<evidence type="ECO:0000259" key="14">
    <source>
        <dbReference type="PROSITE" id="PS50908"/>
    </source>
</evidence>
<dbReference type="Gene3D" id="3.10.110.10">
    <property type="entry name" value="Ubiquitin Conjugating Enzyme"/>
    <property type="match status" value="1"/>
</dbReference>
<dbReference type="PROSITE" id="PS50908">
    <property type="entry name" value="RWD"/>
    <property type="match status" value="1"/>
</dbReference>
<dbReference type="PANTHER" id="PTHR11685">
    <property type="entry name" value="RBR FAMILY RING FINGER AND IBR DOMAIN-CONTAINING"/>
    <property type="match status" value="1"/>
</dbReference>
<dbReference type="PROSITE" id="PS50089">
    <property type="entry name" value="ZF_RING_2"/>
    <property type="match status" value="1"/>
</dbReference>
<evidence type="ECO:0000259" key="15">
    <source>
        <dbReference type="PROSITE" id="PS51873"/>
    </source>
</evidence>
<dbReference type="CDD" id="cd23820">
    <property type="entry name" value="RWD_RNF14"/>
    <property type="match status" value="1"/>
</dbReference>
<dbReference type="Proteomes" id="UP000799779">
    <property type="component" value="Unassembled WGS sequence"/>
</dbReference>
<dbReference type="PROSITE" id="PS00518">
    <property type="entry name" value="ZF_RING_1"/>
    <property type="match status" value="1"/>
</dbReference>
<feature type="region of interest" description="Disordered" evidence="12">
    <location>
        <begin position="295"/>
        <end position="321"/>
    </location>
</feature>
<keyword evidence="5" id="KW-0479">Metal-binding</keyword>
<evidence type="ECO:0000256" key="12">
    <source>
        <dbReference type="SAM" id="MobiDB-lite"/>
    </source>
</evidence>
<feature type="compositionally biased region" description="Polar residues" evidence="12">
    <location>
        <begin position="300"/>
        <end position="311"/>
    </location>
</feature>
<dbReference type="Pfam" id="PF01485">
    <property type="entry name" value="IBR"/>
    <property type="match status" value="1"/>
</dbReference>
<evidence type="ECO:0000256" key="4">
    <source>
        <dbReference type="ARBA" id="ARBA00022679"/>
    </source>
</evidence>
<dbReference type="GO" id="GO:0016567">
    <property type="term" value="P:protein ubiquitination"/>
    <property type="evidence" value="ECO:0007669"/>
    <property type="project" value="InterPro"/>
</dbReference>
<evidence type="ECO:0000256" key="9">
    <source>
        <dbReference type="ARBA" id="ARBA00022833"/>
    </source>
</evidence>
<dbReference type="GO" id="GO:0061630">
    <property type="term" value="F:ubiquitin protein ligase activity"/>
    <property type="evidence" value="ECO:0007669"/>
    <property type="project" value="UniProtKB-EC"/>
</dbReference>
<organism evidence="16 17">
    <name type="scientific">Amniculicola lignicola CBS 123094</name>
    <dbReference type="NCBI Taxonomy" id="1392246"/>
    <lineage>
        <taxon>Eukaryota</taxon>
        <taxon>Fungi</taxon>
        <taxon>Dikarya</taxon>
        <taxon>Ascomycota</taxon>
        <taxon>Pezizomycotina</taxon>
        <taxon>Dothideomycetes</taxon>
        <taxon>Pleosporomycetidae</taxon>
        <taxon>Pleosporales</taxon>
        <taxon>Amniculicolaceae</taxon>
        <taxon>Amniculicola</taxon>
    </lineage>
</organism>
<dbReference type="SUPFAM" id="SSF54495">
    <property type="entry name" value="UBC-like"/>
    <property type="match status" value="1"/>
</dbReference>
<dbReference type="InterPro" id="IPR006575">
    <property type="entry name" value="RWD_dom"/>
</dbReference>
<dbReference type="Pfam" id="PF05773">
    <property type="entry name" value="RWD"/>
    <property type="match status" value="1"/>
</dbReference>
<sequence>MTAVDLDDERAEELTTLQSIYPELTINLSEPPSASIELPVAPTVPLPVAFDTEAASHPLSHLPPLLLEFILPLGYPADLPPQIKLSASPSWIPATVLNRLMDEGRSLWEEYPGMQMLFSYIGSIQEAAESAFGLNNLQLPLQLKDPFLDFNSKTKRQMFNQGTFECEVCLEPKKGSACYQLERCGHVFCIQCLQDGYNACITEGNVNNVKCMAIDCGKATGANEKKERLLSPKELLQIPLERKTVERFANLKRKKKMEMDKTIVFCPRSWCQGAMRTDKYPKITDVTQMDDFYLQDDEPISSTPPQDQAQPELTADGIEKRPGGITSDRLAVCEDCSLAFCRTCLASWHGDFVFCAPRTAQELTQDEQASLNFIHLNTSACPTCGVPTTKSYGCNHMTCFQCKTHFCYLCGAWLDPNNPYRHFDDPKKKFCYRRLMDLVMGDQADDGARFGGRRGAELEAAFWEEEARRIQDEEDAAAAAEVARQA</sequence>
<dbReference type="InterPro" id="IPR031127">
    <property type="entry name" value="E3_UB_ligase_RBR"/>
</dbReference>
<dbReference type="Gene3D" id="1.20.120.1750">
    <property type="match status" value="1"/>
</dbReference>
<evidence type="ECO:0000256" key="8">
    <source>
        <dbReference type="ARBA" id="ARBA00022786"/>
    </source>
</evidence>
<comment type="similarity">
    <text evidence="10">Belongs to the RBR family. RNF14 subfamily.</text>
</comment>
<keyword evidence="8" id="KW-0833">Ubl conjugation pathway</keyword>
<dbReference type="EMBL" id="ML977574">
    <property type="protein sequence ID" value="KAF2003052.1"/>
    <property type="molecule type" value="Genomic_DNA"/>
</dbReference>
<protein>
    <recommendedName>
        <fullName evidence="3">RBR-type E3 ubiquitin transferase</fullName>
        <ecNumber evidence="3">2.3.2.31</ecNumber>
    </recommendedName>
</protein>
<gene>
    <name evidence="16" type="ORF">P154DRAFT_520406</name>
</gene>
<comment type="pathway">
    <text evidence="2">Protein modification; protein ubiquitination.</text>
</comment>
<evidence type="ECO:0000313" key="17">
    <source>
        <dbReference type="Proteomes" id="UP000799779"/>
    </source>
</evidence>
<dbReference type="FunFam" id="3.30.40.10:FF:000416">
    <property type="entry name" value="RBR-type E3 ubiquitin transferase"/>
    <property type="match status" value="1"/>
</dbReference>
<dbReference type="InterPro" id="IPR002867">
    <property type="entry name" value="IBR_dom"/>
</dbReference>
<dbReference type="AlphaFoldDB" id="A0A6A5WMW2"/>
<evidence type="ECO:0000256" key="5">
    <source>
        <dbReference type="ARBA" id="ARBA00022723"/>
    </source>
</evidence>
<evidence type="ECO:0000256" key="7">
    <source>
        <dbReference type="ARBA" id="ARBA00022771"/>
    </source>
</evidence>
<dbReference type="InterPro" id="IPR016135">
    <property type="entry name" value="UBQ-conjugating_enzyme/RWD"/>
</dbReference>
<dbReference type="PROSITE" id="PS51873">
    <property type="entry name" value="TRIAD"/>
    <property type="match status" value="1"/>
</dbReference>
<accession>A0A6A5WMW2</accession>
<proteinExistence type="inferred from homology"/>
<evidence type="ECO:0000259" key="13">
    <source>
        <dbReference type="PROSITE" id="PS50089"/>
    </source>
</evidence>
<dbReference type="GO" id="GO:0008270">
    <property type="term" value="F:zinc ion binding"/>
    <property type="evidence" value="ECO:0007669"/>
    <property type="project" value="UniProtKB-KW"/>
</dbReference>
<dbReference type="InterPro" id="IPR013083">
    <property type="entry name" value="Znf_RING/FYVE/PHD"/>
</dbReference>
<evidence type="ECO:0000256" key="6">
    <source>
        <dbReference type="ARBA" id="ARBA00022737"/>
    </source>
</evidence>
<keyword evidence="6" id="KW-0677">Repeat</keyword>
<keyword evidence="17" id="KW-1185">Reference proteome</keyword>
<dbReference type="SMART" id="SM00184">
    <property type="entry name" value="RING"/>
    <property type="match status" value="2"/>
</dbReference>
<dbReference type="Pfam" id="PF22191">
    <property type="entry name" value="IBR_1"/>
    <property type="match status" value="1"/>
</dbReference>
<evidence type="ECO:0000256" key="2">
    <source>
        <dbReference type="ARBA" id="ARBA00004906"/>
    </source>
</evidence>
<dbReference type="Gene3D" id="3.30.40.10">
    <property type="entry name" value="Zinc/RING finger domain, C3HC4 (zinc finger)"/>
    <property type="match status" value="1"/>
</dbReference>
<dbReference type="InterPro" id="IPR001841">
    <property type="entry name" value="Znf_RING"/>
</dbReference>
<feature type="domain" description="RWD" evidence="14">
    <location>
        <begin position="12"/>
        <end position="131"/>
    </location>
</feature>
<evidence type="ECO:0000256" key="1">
    <source>
        <dbReference type="ARBA" id="ARBA00001798"/>
    </source>
</evidence>
<evidence type="ECO:0000256" key="11">
    <source>
        <dbReference type="PROSITE-ProRule" id="PRU00175"/>
    </source>
</evidence>
<dbReference type="EC" id="2.3.2.31" evidence="3"/>
<evidence type="ECO:0000313" key="16">
    <source>
        <dbReference type="EMBL" id="KAF2003052.1"/>
    </source>
</evidence>
<dbReference type="CDD" id="cd20354">
    <property type="entry name" value="Rcat_RBR_RNF14"/>
    <property type="match status" value="1"/>
</dbReference>
<feature type="domain" description="RING-type" evidence="13">
    <location>
        <begin position="166"/>
        <end position="200"/>
    </location>
</feature>
<keyword evidence="7 11" id="KW-0863">Zinc-finger</keyword>
<keyword evidence="9" id="KW-0862">Zinc</keyword>
<evidence type="ECO:0000256" key="10">
    <source>
        <dbReference type="ARBA" id="ARBA00044508"/>
    </source>
</evidence>
<dbReference type="OrthoDB" id="1431934at2759"/>
<evidence type="ECO:0000256" key="3">
    <source>
        <dbReference type="ARBA" id="ARBA00012251"/>
    </source>
</evidence>
<comment type="catalytic activity">
    <reaction evidence="1">
        <text>[E2 ubiquitin-conjugating enzyme]-S-ubiquitinyl-L-cysteine + [acceptor protein]-L-lysine = [E2 ubiquitin-conjugating enzyme]-L-cysteine + [acceptor protein]-N(6)-ubiquitinyl-L-lysine.</text>
        <dbReference type="EC" id="2.3.2.31"/>
    </reaction>
</comment>
<dbReference type="CDD" id="cd23134">
    <property type="entry name" value="RING-HC_ITT1-like"/>
    <property type="match status" value="1"/>
</dbReference>
<dbReference type="InterPro" id="IPR017907">
    <property type="entry name" value="Znf_RING_CS"/>
</dbReference>
<reference evidence="16" key="1">
    <citation type="journal article" date="2020" name="Stud. Mycol.">
        <title>101 Dothideomycetes genomes: a test case for predicting lifestyles and emergence of pathogens.</title>
        <authorList>
            <person name="Haridas S."/>
            <person name="Albert R."/>
            <person name="Binder M."/>
            <person name="Bloem J."/>
            <person name="Labutti K."/>
            <person name="Salamov A."/>
            <person name="Andreopoulos B."/>
            <person name="Baker S."/>
            <person name="Barry K."/>
            <person name="Bills G."/>
            <person name="Bluhm B."/>
            <person name="Cannon C."/>
            <person name="Castanera R."/>
            <person name="Culley D."/>
            <person name="Daum C."/>
            <person name="Ezra D."/>
            <person name="Gonzalez J."/>
            <person name="Henrissat B."/>
            <person name="Kuo A."/>
            <person name="Liang C."/>
            <person name="Lipzen A."/>
            <person name="Lutzoni F."/>
            <person name="Magnuson J."/>
            <person name="Mondo S."/>
            <person name="Nolan M."/>
            <person name="Ohm R."/>
            <person name="Pangilinan J."/>
            <person name="Park H.-J."/>
            <person name="Ramirez L."/>
            <person name="Alfaro M."/>
            <person name="Sun H."/>
            <person name="Tritt A."/>
            <person name="Yoshinaga Y."/>
            <person name="Zwiers L.-H."/>
            <person name="Turgeon B."/>
            <person name="Goodwin S."/>
            <person name="Spatafora J."/>
            <person name="Crous P."/>
            <person name="Grigoriev I."/>
        </authorList>
    </citation>
    <scope>NUCLEOTIDE SEQUENCE</scope>
    <source>
        <strain evidence="16">CBS 123094</strain>
    </source>
</reference>
<feature type="domain" description="RING-type" evidence="15">
    <location>
        <begin position="162"/>
        <end position="435"/>
    </location>
</feature>
<keyword evidence="4" id="KW-0808">Transferase</keyword>
<dbReference type="SMART" id="SM00591">
    <property type="entry name" value="RWD"/>
    <property type="match status" value="1"/>
</dbReference>
<dbReference type="InterPro" id="IPR047548">
    <property type="entry name" value="Rcat_RBR_RNF14"/>
</dbReference>
<name>A0A6A5WMW2_9PLEO</name>
<dbReference type="SUPFAM" id="SSF57850">
    <property type="entry name" value="RING/U-box"/>
    <property type="match status" value="2"/>
</dbReference>
<dbReference type="InterPro" id="IPR044066">
    <property type="entry name" value="TRIAD_supradom"/>
</dbReference>